<reference evidence="2 3" key="1">
    <citation type="journal article" date="2017" name="Nat. Commun.">
        <title>'ARMAN' archaea depend on association with euryarchaeal host in culture and in situ.</title>
        <authorList>
            <person name="Golyshina O."/>
            <person name="Toshchakov S."/>
            <person name="Makarova K."/>
            <person name="Gavrilov S."/>
            <person name="Korzhenkov A."/>
            <person name="La Cono V."/>
            <person name="Arcadi E."/>
            <person name="Nechitaylo T."/>
            <person name="Ferrer M."/>
            <person name="Kublanov I."/>
            <person name="Wolf Y."/>
            <person name="Yakimov M."/>
            <person name="Golyshin P."/>
            <person name="Slesarev A."/>
            <person name="Kozyavkin S."/>
        </authorList>
    </citation>
    <scope>NUCLEOTIDE SEQUENCE [LARGE SCALE GENOMIC DNA]</scope>
    <source>
        <strain evidence="2 3">Mia14</strain>
    </source>
</reference>
<name>A0A218NMU3_9ARCH</name>
<evidence type="ECO:0008006" key="4">
    <source>
        <dbReference type="Google" id="ProtNLM"/>
    </source>
</evidence>
<dbReference type="EMBL" id="CP019964">
    <property type="protein sequence ID" value="ASI13777.1"/>
    <property type="molecule type" value="Genomic_DNA"/>
</dbReference>
<gene>
    <name evidence="2" type="ORF">Mia14_0460</name>
</gene>
<evidence type="ECO:0000313" key="3">
    <source>
        <dbReference type="Proteomes" id="UP000197679"/>
    </source>
</evidence>
<dbReference type="Pfam" id="PF05016">
    <property type="entry name" value="ParE_toxin"/>
    <property type="match status" value="1"/>
</dbReference>
<proteinExistence type="predicted"/>
<dbReference type="GeneID" id="33314016"/>
<dbReference type="InterPro" id="IPR007712">
    <property type="entry name" value="RelE/ParE_toxin"/>
</dbReference>
<keyword evidence="3" id="KW-1185">Reference proteome</keyword>
<dbReference type="AlphaFoldDB" id="A0A218NMU3"/>
<dbReference type="KEGG" id="marh:Mia14_0460"/>
<protein>
    <recommendedName>
        <fullName evidence="4">RelE toxin</fullName>
    </recommendedName>
</protein>
<evidence type="ECO:0000313" key="2">
    <source>
        <dbReference type="EMBL" id="ASI13777.1"/>
    </source>
</evidence>
<dbReference type="SUPFAM" id="SSF143011">
    <property type="entry name" value="RelE-like"/>
    <property type="match status" value="1"/>
</dbReference>
<sequence length="117" mass="13745">MKPIKVILSPEAEAAYKELNKLAKNSKIDKSILNSIKKKIDLIKINPHYGDPIAKKLIPKEYAIKYDITNLFRIELSNFWRMLYTLTDDQTEVIVIAFILDIIDHDEYDKKFGYNRK</sequence>
<evidence type="ECO:0000256" key="1">
    <source>
        <dbReference type="ARBA" id="ARBA00022649"/>
    </source>
</evidence>
<dbReference type="Proteomes" id="UP000197679">
    <property type="component" value="Chromosome"/>
</dbReference>
<organism evidence="2 3">
    <name type="scientific">Candidatus Mancarchaeum acidiphilum</name>
    <dbReference type="NCBI Taxonomy" id="1920749"/>
    <lineage>
        <taxon>Archaea</taxon>
        <taxon>Candidatus Micrarchaeota</taxon>
        <taxon>Candidatus Mancarchaeum</taxon>
    </lineage>
</organism>
<keyword evidence="1" id="KW-1277">Toxin-antitoxin system</keyword>
<dbReference type="Gene3D" id="3.30.2310.20">
    <property type="entry name" value="RelE-like"/>
    <property type="match status" value="1"/>
</dbReference>
<dbReference type="InterPro" id="IPR035093">
    <property type="entry name" value="RelE/ParE_toxin_dom_sf"/>
</dbReference>
<dbReference type="OrthoDB" id="136544at2157"/>
<accession>A0A218NMU3</accession>
<dbReference type="RefSeq" id="WP_088819985.1">
    <property type="nucleotide sequence ID" value="NZ_CP019964.1"/>
</dbReference>